<proteinExistence type="predicted"/>
<evidence type="ECO:0000313" key="1">
    <source>
        <dbReference type="EMBL" id="MDP8174614.1"/>
    </source>
</evidence>
<dbReference type="EMBL" id="JASAYT010000009">
    <property type="protein sequence ID" value="MDP8174614.1"/>
    <property type="molecule type" value="Genomic_DNA"/>
</dbReference>
<protein>
    <recommendedName>
        <fullName evidence="3">Helix-turn-helix domain-containing protein</fullName>
    </recommendedName>
</protein>
<dbReference type="AlphaFoldDB" id="A0AAJ6P2C7"/>
<gene>
    <name evidence="1" type="ORF">QJU97_03960</name>
</gene>
<sequence length="100" mass="11552">MANLTYGELVYNLQKRVEKLENKQIETDKALLKLCPETADKILSYKEIAQYMGVSYDHVVRTVKNMAGFPKPIKPSKRPKFYASEVIKFLKEQGGNNEKR</sequence>
<name>A0AAJ6P2C7_9PAST</name>
<dbReference type="Proteomes" id="UP001231736">
    <property type="component" value="Unassembled WGS sequence"/>
</dbReference>
<accession>A0AAJ6P2C7</accession>
<reference evidence="1" key="1">
    <citation type="journal article" date="2023" name="Front. Microbiol.">
        <title>Phylogeography and host specificity of Pasteurellaceae pathogenic to sea-farmed fish in the north-east Atlantic.</title>
        <authorList>
            <person name="Gulla S."/>
            <person name="Colquhoun D.J."/>
            <person name="Olsen A.B."/>
            <person name="Spilsberg B."/>
            <person name="Lagesen K."/>
            <person name="Aakesson C.P."/>
            <person name="Strom S."/>
            <person name="Manji F."/>
            <person name="Birkbeck T.H."/>
            <person name="Nilsen H.K."/>
        </authorList>
    </citation>
    <scope>NUCLEOTIDE SEQUENCE</scope>
    <source>
        <strain evidence="1">98B1</strain>
    </source>
</reference>
<evidence type="ECO:0000313" key="2">
    <source>
        <dbReference type="Proteomes" id="UP001231736"/>
    </source>
</evidence>
<comment type="caution">
    <text evidence="1">The sequence shown here is derived from an EMBL/GenBank/DDBJ whole genome shotgun (WGS) entry which is preliminary data.</text>
</comment>
<dbReference type="RefSeq" id="WP_306375745.1">
    <property type="nucleotide sequence ID" value="NZ_JASAYT010000009.1"/>
</dbReference>
<organism evidence="1 2">
    <name type="scientific">Phocoenobacter skyensis</name>
    <dbReference type="NCBI Taxonomy" id="97481"/>
    <lineage>
        <taxon>Bacteria</taxon>
        <taxon>Pseudomonadati</taxon>
        <taxon>Pseudomonadota</taxon>
        <taxon>Gammaproteobacteria</taxon>
        <taxon>Pasteurellales</taxon>
        <taxon>Pasteurellaceae</taxon>
        <taxon>Phocoenobacter</taxon>
    </lineage>
</organism>
<evidence type="ECO:0008006" key="3">
    <source>
        <dbReference type="Google" id="ProtNLM"/>
    </source>
</evidence>